<evidence type="ECO:0008006" key="3">
    <source>
        <dbReference type="Google" id="ProtNLM"/>
    </source>
</evidence>
<gene>
    <name evidence="1" type="ORF">EV191_101301</name>
</gene>
<comment type="caution">
    <text evidence="1">The sequence shown here is derived from an EMBL/GenBank/DDBJ whole genome shotgun (WGS) entry which is preliminary data.</text>
</comment>
<dbReference type="SUPFAM" id="SSF109998">
    <property type="entry name" value="Triger factor/SurA peptide-binding domain-like"/>
    <property type="match status" value="1"/>
</dbReference>
<dbReference type="EMBL" id="SLXQ01000001">
    <property type="protein sequence ID" value="TCP56359.1"/>
    <property type="molecule type" value="Genomic_DNA"/>
</dbReference>
<evidence type="ECO:0000313" key="1">
    <source>
        <dbReference type="EMBL" id="TCP56359.1"/>
    </source>
</evidence>
<dbReference type="Proteomes" id="UP000294911">
    <property type="component" value="Unassembled WGS sequence"/>
</dbReference>
<reference evidence="1 2" key="1">
    <citation type="submission" date="2019-03" db="EMBL/GenBank/DDBJ databases">
        <title>Genomic Encyclopedia of Type Strains, Phase IV (KMG-IV): sequencing the most valuable type-strain genomes for metagenomic binning, comparative biology and taxonomic classification.</title>
        <authorList>
            <person name="Goeker M."/>
        </authorList>
    </citation>
    <scope>NUCLEOTIDE SEQUENCE [LARGE SCALE GENOMIC DNA]</scope>
    <source>
        <strain evidence="1 2">DSM 45765</strain>
    </source>
</reference>
<protein>
    <recommendedName>
        <fullName evidence="3">SurA-like protein</fullName>
    </recommendedName>
</protein>
<evidence type="ECO:0000313" key="2">
    <source>
        <dbReference type="Proteomes" id="UP000294911"/>
    </source>
</evidence>
<dbReference type="AlphaFoldDB" id="A0A4R2R3R0"/>
<keyword evidence="2" id="KW-1185">Reference proteome</keyword>
<proteinExistence type="predicted"/>
<organism evidence="1 2">
    <name type="scientific">Tamaricihabitans halophyticus</name>
    <dbReference type="NCBI Taxonomy" id="1262583"/>
    <lineage>
        <taxon>Bacteria</taxon>
        <taxon>Bacillati</taxon>
        <taxon>Actinomycetota</taxon>
        <taxon>Actinomycetes</taxon>
        <taxon>Pseudonocardiales</taxon>
        <taxon>Pseudonocardiaceae</taxon>
        <taxon>Tamaricihabitans</taxon>
    </lineage>
</organism>
<name>A0A4R2R3R0_9PSEU</name>
<accession>A0A4R2R3R0</accession>
<sequence>MRGRQYEKVSGVRTVIRRPARTRALLVLVTALGFLLTACGSGPSQVNSAAIIGDKSIPLGDVQYEIQWMIDNVPQAQQAKDQGNLDQFSRNAVAARVLHELLAVAQQRENLRVDSGQIQQLVESAGGEEEAAKAVGVPPERLREVARDQLLIEELGRSYLSKLEVDFSAAVITEEQPGNTAEQQAKELARNLAAEPERASELITDASSMPPAQTRQKLTLAESMGADGAGQLAASALFGTPENTAVAFQPSREQAGWMVAFIHERNTNARGGGADAAQQASPEMMYQVGVRMLAPIAEELGVQVSPRYGVWDQVGMTIAPSDDELLGEEFPARKTANSNQ</sequence>
<dbReference type="InterPro" id="IPR027304">
    <property type="entry name" value="Trigger_fact/SurA_dom_sf"/>
</dbReference>